<feature type="region of interest" description="Disordered" evidence="1">
    <location>
        <begin position="479"/>
        <end position="533"/>
    </location>
</feature>
<feature type="compositionally biased region" description="Acidic residues" evidence="1">
    <location>
        <begin position="493"/>
        <end position="505"/>
    </location>
</feature>
<feature type="compositionally biased region" description="Polar residues" evidence="1">
    <location>
        <begin position="219"/>
        <end position="243"/>
    </location>
</feature>
<dbReference type="OrthoDB" id="5628028at2759"/>
<reference evidence="2 3" key="1">
    <citation type="journal article" date="2018" name="MBio">
        <title>Comparative Genomics Reveals the Core Gene Toolbox for the Fungus-Insect Symbiosis.</title>
        <authorList>
            <person name="Wang Y."/>
            <person name="Stata M."/>
            <person name="Wang W."/>
            <person name="Stajich J.E."/>
            <person name="White M.M."/>
            <person name="Moncalvo J.M."/>
        </authorList>
    </citation>
    <scope>NUCLEOTIDE SEQUENCE [LARGE SCALE GENOMIC DNA]</scope>
    <source>
        <strain evidence="2 3">SWE-8-4</strain>
    </source>
</reference>
<gene>
    <name evidence="2" type="ORF">BB561_001557</name>
</gene>
<feature type="compositionally biased region" description="Polar residues" evidence="1">
    <location>
        <begin position="507"/>
        <end position="533"/>
    </location>
</feature>
<keyword evidence="3" id="KW-1185">Reference proteome</keyword>
<comment type="caution">
    <text evidence="2">The sequence shown here is derived from an EMBL/GenBank/DDBJ whole genome shotgun (WGS) entry which is preliminary data.</text>
</comment>
<sequence length="533" mass="61218">MTITIKSIKLYDSKLQPHYKSSGKKQTFKKPKLSIKDEHNTLETKCTKLEGTPNPTALSATVDKLAKVQIAANDNNHFRNRQSFIKTQSLKPQTSDILSQFNQLKEKEKILFNRQREENTPASTNLTLEEQRRLNGTSIEEEKYHLNLIQNIKNNLLGNNLNKKPLNMFSQALAMYQFEAMNKANPERAFSLEAERQSLMQKYIQNMHDSDLYNFSKLQQSAPQPKSNQPLNAAQNKSSSSHLAPNKCINFNEKEKIFYDRNVNESMYSQDNHKSSVNIELENSNDHSGRYQNQISDFSFKKESRIDLDIQSSNTYDSAGLHQPEFDQNYNSKNYKVMFNSKSHIIDQQNTEHSLEYIPHNSHSHENNGYSSHENSYRKTQFNTSNIKTQIPTNSYNPTQYSQNMNHNTHSNYENQKNTNLNFDIKSNSVDNGTNFQSYTAYPTNHTSSVKVVNFNCENQKNGYSGPDLKKFNRVENYSHSKSKSSIGPVNDSDVEEGELVEDYGETNINKIESSSAFSNRDNGNSTDMELSD</sequence>
<dbReference type="AlphaFoldDB" id="A0A2T9YU50"/>
<evidence type="ECO:0000313" key="2">
    <source>
        <dbReference type="EMBL" id="PVU95851.1"/>
    </source>
</evidence>
<accession>A0A2T9YU50</accession>
<organism evidence="2 3">
    <name type="scientific">Smittium simulii</name>
    <dbReference type="NCBI Taxonomy" id="133385"/>
    <lineage>
        <taxon>Eukaryota</taxon>
        <taxon>Fungi</taxon>
        <taxon>Fungi incertae sedis</taxon>
        <taxon>Zoopagomycota</taxon>
        <taxon>Kickxellomycotina</taxon>
        <taxon>Harpellomycetes</taxon>
        <taxon>Harpellales</taxon>
        <taxon>Legeriomycetaceae</taxon>
        <taxon>Smittium</taxon>
    </lineage>
</organism>
<protein>
    <submittedName>
        <fullName evidence="2">Uncharacterized protein</fullName>
    </submittedName>
</protein>
<evidence type="ECO:0000313" key="3">
    <source>
        <dbReference type="Proteomes" id="UP000245383"/>
    </source>
</evidence>
<feature type="region of interest" description="Disordered" evidence="1">
    <location>
        <begin position="388"/>
        <end position="416"/>
    </location>
</feature>
<name>A0A2T9YU50_9FUNG</name>
<dbReference type="Proteomes" id="UP000245383">
    <property type="component" value="Unassembled WGS sequence"/>
</dbReference>
<evidence type="ECO:0000256" key="1">
    <source>
        <dbReference type="SAM" id="MobiDB-lite"/>
    </source>
</evidence>
<feature type="region of interest" description="Disordered" evidence="1">
    <location>
        <begin position="219"/>
        <end position="246"/>
    </location>
</feature>
<proteinExistence type="predicted"/>
<dbReference type="EMBL" id="MBFR01000045">
    <property type="protein sequence ID" value="PVU95851.1"/>
    <property type="molecule type" value="Genomic_DNA"/>
</dbReference>